<reference evidence="1" key="3">
    <citation type="submission" date="2020-02" db="EMBL/GenBank/DDBJ databases">
        <authorList>
            <person name="Sarangi A.N."/>
            <person name="Ghosh S."/>
            <person name="Mukherjee M."/>
            <person name="Tripathy S."/>
        </authorList>
    </citation>
    <scope>NUCLEOTIDE SEQUENCE</scope>
    <source>
        <strain evidence="1">BDU141951</strain>
    </source>
</reference>
<dbReference type="NCBIfam" id="NF047399">
    <property type="entry name" value="BrnA_antitoxin_add"/>
    <property type="match status" value="1"/>
</dbReference>
<organism evidence="1">
    <name type="scientific">Lyngbya confervoides BDU141951</name>
    <dbReference type="NCBI Taxonomy" id="1574623"/>
    <lineage>
        <taxon>Bacteria</taxon>
        <taxon>Bacillati</taxon>
        <taxon>Cyanobacteriota</taxon>
        <taxon>Cyanophyceae</taxon>
        <taxon>Oscillatoriophycideae</taxon>
        <taxon>Oscillatoriales</taxon>
        <taxon>Microcoleaceae</taxon>
        <taxon>Lyngbya</taxon>
    </lineage>
</organism>
<gene>
    <name evidence="1" type="ORF">QQ91_010795</name>
</gene>
<dbReference type="AlphaFoldDB" id="A0A0C1YFT6"/>
<reference evidence="1" key="1">
    <citation type="submission" date="2014-11" db="EMBL/GenBank/DDBJ databases">
        <authorList>
            <person name="Malar M.C."/>
            <person name="Sen D."/>
            <person name="Tripathy S."/>
        </authorList>
    </citation>
    <scope>NUCLEOTIDE SEQUENCE</scope>
    <source>
        <strain evidence="1">BDU141951</strain>
    </source>
</reference>
<protein>
    <submittedName>
        <fullName evidence="1">CopG family transcriptional regulator</fullName>
    </submittedName>
</protein>
<sequence>MNAEDLDRQFDDGEDVLEHFDLSTLKRPELAARSVEISFPQWMIAALDREAQRLGVERDAVIKLWLSERLQNNAVAPVQ</sequence>
<dbReference type="EMBL" id="JTHE02000003">
    <property type="protein sequence ID" value="NEV67605.1"/>
    <property type="molecule type" value="Genomic_DNA"/>
</dbReference>
<accession>A0A0C1YFT6</accession>
<proteinExistence type="predicted"/>
<evidence type="ECO:0000313" key="1">
    <source>
        <dbReference type="EMBL" id="NEV67605.1"/>
    </source>
</evidence>
<name>A0A0C1YFT6_9CYAN</name>
<comment type="caution">
    <text evidence="1">The sequence shown here is derived from an EMBL/GenBank/DDBJ whole genome shotgun (WGS) entry which is preliminary data.</text>
</comment>
<reference evidence="1" key="2">
    <citation type="journal article" date="2015" name="Genome Announc.">
        <title>Draft Genome Sequence of Filamentous Marine Cyanobacterium Lyngbya confervoides Strain BDU141951.</title>
        <authorList>
            <person name="Chandrababunaidu M.M."/>
            <person name="Sen D."/>
            <person name="Tripathy S."/>
        </authorList>
    </citation>
    <scope>NUCLEOTIDE SEQUENCE</scope>
    <source>
        <strain evidence="1">BDU141951</strain>
    </source>
</reference>